<gene>
    <name evidence="2" type="ORF">DKX38_002120</name>
</gene>
<organism evidence="2 3">
    <name type="scientific">Salix brachista</name>
    <dbReference type="NCBI Taxonomy" id="2182728"/>
    <lineage>
        <taxon>Eukaryota</taxon>
        <taxon>Viridiplantae</taxon>
        <taxon>Streptophyta</taxon>
        <taxon>Embryophyta</taxon>
        <taxon>Tracheophyta</taxon>
        <taxon>Spermatophyta</taxon>
        <taxon>Magnoliopsida</taxon>
        <taxon>eudicotyledons</taxon>
        <taxon>Gunneridae</taxon>
        <taxon>Pentapetalae</taxon>
        <taxon>rosids</taxon>
        <taxon>fabids</taxon>
        <taxon>Malpighiales</taxon>
        <taxon>Salicaceae</taxon>
        <taxon>Saliceae</taxon>
        <taxon>Salix</taxon>
    </lineage>
</organism>
<evidence type="ECO:0000259" key="1">
    <source>
        <dbReference type="SMART" id="SM00743"/>
    </source>
</evidence>
<protein>
    <recommendedName>
        <fullName evidence="1">Agenet domain-containing protein</fullName>
    </recommendedName>
</protein>
<dbReference type="SMART" id="SM00743">
    <property type="entry name" value="Agenet"/>
    <property type="match status" value="1"/>
</dbReference>
<dbReference type="Proteomes" id="UP000326939">
    <property type="component" value="Chromosome 2"/>
</dbReference>
<reference evidence="3" key="1">
    <citation type="journal article" date="2019" name="Gigascience">
        <title>De novo genome assembly of the endangered Acer yangbiense, a plant species with extremely small populations endemic to Yunnan Province, China.</title>
        <authorList>
            <person name="Yang J."/>
            <person name="Wariss H.M."/>
            <person name="Tao L."/>
            <person name="Zhang R."/>
            <person name="Yun Q."/>
            <person name="Hollingsworth P."/>
            <person name="Dao Z."/>
            <person name="Luo G."/>
            <person name="Guo H."/>
            <person name="Ma Y."/>
            <person name="Sun W."/>
        </authorList>
    </citation>
    <scope>NUCLEOTIDE SEQUENCE [LARGE SCALE GENOMIC DNA]</scope>
    <source>
        <strain evidence="3">cv. br00</strain>
    </source>
</reference>
<evidence type="ECO:0000313" key="2">
    <source>
        <dbReference type="EMBL" id="KAB5568327.1"/>
    </source>
</evidence>
<dbReference type="InterPro" id="IPR014002">
    <property type="entry name" value="Agenet_dom_plant"/>
</dbReference>
<keyword evidence="3" id="KW-1185">Reference proteome</keyword>
<dbReference type="PANTHER" id="PTHR31917:SF59">
    <property type="entry name" value="ENT DOMAIN-CONTAINING PROTEIN"/>
    <property type="match status" value="1"/>
</dbReference>
<name>A0A5N5NMR8_9ROSI</name>
<sequence length="202" mass="22959">MKEAEDIEPANLRRDMVVSLSPTNLCPCSLAIVIPSSVQVHREGVRTQPPQNQRKRWTVGDDAEIFDFQCWRESKIAKVLKNDFFVVRLFGSIQLKEFHESNLRIQQAWRNNNWSVARSKEYTKNCAENKSKRQFDAKGSSSIGVSATSIYPAFSVWRSGVISSPTAVPFEVMIHRVWILPLYQPDSASDLCLLGLFGLLNQ</sequence>
<comment type="caution">
    <text evidence="2">The sequence shown here is derived from an EMBL/GenBank/DDBJ whole genome shotgun (WGS) entry which is preliminary data.</text>
</comment>
<evidence type="ECO:0000313" key="3">
    <source>
        <dbReference type="Proteomes" id="UP000326939"/>
    </source>
</evidence>
<dbReference type="EMBL" id="VDCV01000002">
    <property type="protein sequence ID" value="KAB5568327.1"/>
    <property type="molecule type" value="Genomic_DNA"/>
</dbReference>
<feature type="domain" description="Agenet" evidence="1">
    <location>
        <begin position="55"/>
        <end position="111"/>
    </location>
</feature>
<dbReference type="PANTHER" id="PTHR31917">
    <property type="entry name" value="AGENET DOMAIN-CONTAINING PROTEIN-RELATED"/>
    <property type="match status" value="1"/>
</dbReference>
<dbReference type="AlphaFoldDB" id="A0A5N5NMR8"/>
<proteinExistence type="predicted"/>
<accession>A0A5N5NMR8</accession>